<dbReference type="Gene3D" id="1.10.260.40">
    <property type="entry name" value="lambda repressor-like DNA-binding domains"/>
    <property type="match status" value="1"/>
</dbReference>
<name>A0ABQ4T4R3_METOR</name>
<comment type="caution">
    <text evidence="5">The sequence shown here is derived from an EMBL/GenBank/DDBJ whole genome shotgun (WGS) entry which is preliminary data.</text>
</comment>
<dbReference type="InterPro" id="IPR028082">
    <property type="entry name" value="Peripla_BP_I"/>
</dbReference>
<dbReference type="SMART" id="SM00354">
    <property type="entry name" value="HTH_LACI"/>
    <property type="match status" value="1"/>
</dbReference>
<dbReference type="EMBL" id="BPQV01000001">
    <property type="protein sequence ID" value="GJE25519.1"/>
    <property type="molecule type" value="Genomic_DNA"/>
</dbReference>
<dbReference type="InterPro" id="IPR010982">
    <property type="entry name" value="Lambda_DNA-bd_dom_sf"/>
</dbReference>
<keyword evidence="6" id="KW-1185">Reference proteome</keyword>
<dbReference type="PANTHER" id="PTHR30146">
    <property type="entry name" value="LACI-RELATED TRANSCRIPTIONAL REPRESSOR"/>
    <property type="match status" value="1"/>
</dbReference>
<dbReference type="InterPro" id="IPR046335">
    <property type="entry name" value="LacI/GalR-like_sensor"/>
</dbReference>
<dbReference type="SUPFAM" id="SSF47413">
    <property type="entry name" value="lambda repressor-like DNA-binding domains"/>
    <property type="match status" value="1"/>
</dbReference>
<dbReference type="CDD" id="cd01392">
    <property type="entry name" value="HTH_LacI"/>
    <property type="match status" value="1"/>
</dbReference>
<dbReference type="InterPro" id="IPR000843">
    <property type="entry name" value="HTH_LacI"/>
</dbReference>
<dbReference type="PROSITE" id="PS00356">
    <property type="entry name" value="HTH_LACI_1"/>
    <property type="match status" value="1"/>
</dbReference>
<evidence type="ECO:0000313" key="6">
    <source>
        <dbReference type="Proteomes" id="UP001055156"/>
    </source>
</evidence>
<dbReference type="SUPFAM" id="SSF53822">
    <property type="entry name" value="Periplasmic binding protein-like I"/>
    <property type="match status" value="1"/>
</dbReference>
<dbReference type="Pfam" id="PF13377">
    <property type="entry name" value="Peripla_BP_3"/>
    <property type="match status" value="1"/>
</dbReference>
<proteinExistence type="predicted"/>
<evidence type="ECO:0000256" key="3">
    <source>
        <dbReference type="ARBA" id="ARBA00023163"/>
    </source>
</evidence>
<gene>
    <name evidence="5" type="primary">degA</name>
    <name evidence="5" type="ORF">LKMONMHP_0357</name>
</gene>
<dbReference type="Proteomes" id="UP001055156">
    <property type="component" value="Unassembled WGS sequence"/>
</dbReference>
<accession>A0ABQ4T4R3</accession>
<organism evidence="5 6">
    <name type="scientific">Methylobacterium organophilum</name>
    <dbReference type="NCBI Taxonomy" id="410"/>
    <lineage>
        <taxon>Bacteria</taxon>
        <taxon>Pseudomonadati</taxon>
        <taxon>Pseudomonadota</taxon>
        <taxon>Alphaproteobacteria</taxon>
        <taxon>Hyphomicrobiales</taxon>
        <taxon>Methylobacteriaceae</taxon>
        <taxon>Methylobacterium</taxon>
    </lineage>
</organism>
<dbReference type="Gene3D" id="3.40.50.2300">
    <property type="match status" value="2"/>
</dbReference>
<sequence length="348" mass="37146">MRWQNTCHASENVSQSMTVGIRDVARAAGVSTATVSRALGNGPVSESLRQQVEEAVRATGYRPNLSARRLRSQSTRTVGLIVADIRNPFFTAVSRAVEDAAYAAGMRVILCNTDEDPERERMYLRLMEEERVSGVIFAPTRATADSMKQGLDVPVVFIDRAGPPGAHDSVVLDNAAASAALVDHLAEEGYRQIAGLFGATSSTAQERRMGYEAAMARHGLRPASRIVAPNAVAAEAAIRDWLAPEAAGASRPDALLLSNGLILMGALRAVRGLGLAVPGDVALAGFDNEPWTDLIEPGLTVIEQPVAEIGSQAMALLFDRLKSPTQSVRKVVLSGRPVIRGSSRRREG</sequence>
<keyword evidence="2" id="KW-0238">DNA-binding</keyword>
<evidence type="ECO:0000256" key="1">
    <source>
        <dbReference type="ARBA" id="ARBA00023015"/>
    </source>
</evidence>
<reference evidence="5" key="2">
    <citation type="submission" date="2021-08" db="EMBL/GenBank/DDBJ databases">
        <authorList>
            <person name="Tani A."/>
            <person name="Ola A."/>
            <person name="Ogura Y."/>
            <person name="Katsura K."/>
            <person name="Hayashi T."/>
        </authorList>
    </citation>
    <scope>NUCLEOTIDE SEQUENCE</scope>
    <source>
        <strain evidence="5">NBRC 15689</strain>
    </source>
</reference>
<keyword evidence="3" id="KW-0804">Transcription</keyword>
<feature type="domain" description="HTH lacI-type" evidence="4">
    <location>
        <begin position="19"/>
        <end position="72"/>
    </location>
</feature>
<reference evidence="5" key="1">
    <citation type="journal article" date="2021" name="Front. Microbiol.">
        <title>Comprehensive Comparative Genomics and Phenotyping of Methylobacterium Species.</title>
        <authorList>
            <person name="Alessa O."/>
            <person name="Ogura Y."/>
            <person name="Fujitani Y."/>
            <person name="Takami H."/>
            <person name="Hayashi T."/>
            <person name="Sahin N."/>
            <person name="Tani A."/>
        </authorList>
    </citation>
    <scope>NUCLEOTIDE SEQUENCE</scope>
    <source>
        <strain evidence="5">NBRC 15689</strain>
    </source>
</reference>
<keyword evidence="1" id="KW-0805">Transcription regulation</keyword>
<dbReference type="PROSITE" id="PS50932">
    <property type="entry name" value="HTH_LACI_2"/>
    <property type="match status" value="1"/>
</dbReference>
<evidence type="ECO:0000313" key="5">
    <source>
        <dbReference type="EMBL" id="GJE25519.1"/>
    </source>
</evidence>
<evidence type="ECO:0000259" key="4">
    <source>
        <dbReference type="PROSITE" id="PS50932"/>
    </source>
</evidence>
<dbReference type="PANTHER" id="PTHR30146:SF145">
    <property type="entry name" value="RIBOSE OPERON REPRESSOR"/>
    <property type="match status" value="1"/>
</dbReference>
<dbReference type="Pfam" id="PF00356">
    <property type="entry name" value="LacI"/>
    <property type="match status" value="1"/>
</dbReference>
<evidence type="ECO:0000256" key="2">
    <source>
        <dbReference type="ARBA" id="ARBA00023125"/>
    </source>
</evidence>
<protein>
    <submittedName>
        <fullName evidence="5">HTH-type transcriptional regulator DegA</fullName>
    </submittedName>
</protein>